<dbReference type="EMBL" id="VJZD01000147">
    <property type="protein sequence ID" value="MPY35187.1"/>
    <property type="molecule type" value="Genomic_DNA"/>
</dbReference>
<dbReference type="Proteomes" id="UP000325849">
    <property type="component" value="Unassembled WGS sequence"/>
</dbReference>
<reference evidence="4 5" key="1">
    <citation type="submission" date="2019-07" db="EMBL/GenBank/DDBJ databases">
        <title>New species of Amycolatopsis and Streptomyces.</title>
        <authorList>
            <person name="Duangmal K."/>
            <person name="Teo W.F.A."/>
            <person name="Lipun K."/>
        </authorList>
    </citation>
    <scope>NUCLEOTIDE SEQUENCE [LARGE SCALE GENOMIC DNA]</scope>
    <source>
        <strain evidence="4 5">NBRC 109810</strain>
    </source>
</reference>
<organism evidence="4 5">
    <name type="scientific">Streptomyces adustus</name>
    <dbReference type="NCBI Taxonomy" id="1609272"/>
    <lineage>
        <taxon>Bacteria</taxon>
        <taxon>Bacillati</taxon>
        <taxon>Actinomycetota</taxon>
        <taxon>Actinomycetes</taxon>
        <taxon>Kitasatosporales</taxon>
        <taxon>Streptomycetaceae</taxon>
        <taxon>Streptomyces</taxon>
    </lineage>
</organism>
<evidence type="ECO:0000313" key="4">
    <source>
        <dbReference type="EMBL" id="MPY35187.1"/>
    </source>
</evidence>
<dbReference type="InterPro" id="IPR011251">
    <property type="entry name" value="Luciferase-like_dom"/>
</dbReference>
<dbReference type="OrthoDB" id="180193at2"/>
<feature type="domain" description="Luciferase-like" evidence="3">
    <location>
        <begin position="31"/>
        <end position="115"/>
    </location>
</feature>
<accession>A0A5N8VIZ5</accession>
<dbReference type="GO" id="GO:0016705">
    <property type="term" value="F:oxidoreductase activity, acting on paired donors, with incorporation or reduction of molecular oxygen"/>
    <property type="evidence" value="ECO:0007669"/>
    <property type="project" value="InterPro"/>
</dbReference>
<evidence type="ECO:0000256" key="1">
    <source>
        <dbReference type="ARBA" id="ARBA00023002"/>
    </source>
</evidence>
<dbReference type="PANTHER" id="PTHR43244">
    <property type="match status" value="1"/>
</dbReference>
<dbReference type="PANTHER" id="PTHR43244:SF1">
    <property type="entry name" value="5,10-METHYLENETETRAHYDROMETHANOPTERIN REDUCTASE"/>
    <property type="match status" value="1"/>
</dbReference>
<evidence type="ECO:0000313" key="5">
    <source>
        <dbReference type="Proteomes" id="UP000325849"/>
    </source>
</evidence>
<comment type="caution">
    <text evidence="4">The sequence shown here is derived from an EMBL/GenBank/DDBJ whole genome shotgun (WGS) entry which is preliminary data.</text>
</comment>
<protein>
    <submittedName>
        <fullName evidence="4">LLM class flavin-dependent oxidoreductase</fullName>
    </submittedName>
</protein>
<evidence type="ECO:0000259" key="3">
    <source>
        <dbReference type="Pfam" id="PF00296"/>
    </source>
</evidence>
<dbReference type="Gene3D" id="3.20.20.30">
    <property type="entry name" value="Luciferase-like domain"/>
    <property type="match status" value="1"/>
</dbReference>
<keyword evidence="5" id="KW-1185">Reference proteome</keyword>
<feature type="compositionally biased region" description="Basic and acidic residues" evidence="2">
    <location>
        <begin position="129"/>
        <end position="142"/>
    </location>
</feature>
<dbReference type="InterPro" id="IPR050564">
    <property type="entry name" value="F420-G6PD/mer"/>
</dbReference>
<proteinExistence type="predicted"/>
<name>A0A5N8VIZ5_9ACTN</name>
<evidence type="ECO:0000256" key="2">
    <source>
        <dbReference type="SAM" id="MobiDB-lite"/>
    </source>
</evidence>
<dbReference type="Pfam" id="PF00296">
    <property type="entry name" value="Bac_luciferase"/>
    <property type="match status" value="1"/>
</dbReference>
<dbReference type="AlphaFoldDB" id="A0A5N8VIZ5"/>
<dbReference type="InterPro" id="IPR036661">
    <property type="entry name" value="Luciferase-like_sf"/>
</dbReference>
<gene>
    <name evidence="4" type="ORF">FNH09_29270</name>
</gene>
<feature type="region of interest" description="Disordered" evidence="2">
    <location>
        <begin position="119"/>
        <end position="142"/>
    </location>
</feature>
<dbReference type="SUPFAM" id="SSF51679">
    <property type="entry name" value="Bacterial luciferase-like"/>
    <property type="match status" value="1"/>
</dbReference>
<keyword evidence="1" id="KW-0560">Oxidoreductase</keyword>
<dbReference type="CDD" id="cd01097">
    <property type="entry name" value="Tetrahydromethanopterin_reductase"/>
    <property type="match status" value="1"/>
</dbReference>
<sequence>MVQSGYTMVTEQAGVRDLADHVVGAERAGFLSQGRFRLGLGSGENLNEHVVGRGRPTAEVRHEMFEEAVCIIRDLFEGGHVSRGGRHFAVDSARLWDLPPTPPPLGIAVSGEWKVDSELPHPDSFAWPGKKDGSHETDASRE</sequence>